<reference evidence="2" key="1">
    <citation type="journal article" date="2020" name="Fungal Divers.">
        <title>Resolving the Mortierellaceae phylogeny through synthesis of multi-gene phylogenetics and phylogenomics.</title>
        <authorList>
            <person name="Vandepol N."/>
            <person name="Liber J."/>
            <person name="Desiro A."/>
            <person name="Na H."/>
            <person name="Kennedy M."/>
            <person name="Barry K."/>
            <person name="Grigoriev I.V."/>
            <person name="Miller A.N."/>
            <person name="O'Donnell K."/>
            <person name="Stajich J.E."/>
            <person name="Bonito G."/>
        </authorList>
    </citation>
    <scope>NUCLEOTIDE SEQUENCE</scope>
    <source>
        <strain evidence="2">NVP60</strain>
    </source>
</reference>
<feature type="region of interest" description="Disordered" evidence="1">
    <location>
        <begin position="520"/>
        <end position="540"/>
    </location>
</feature>
<sequence length="676" mass="74653">MPFYGLPLEILQHIASFLPFHGLVRLYTCLPKVHRPIFQLLLDHSLALMMLTLEIRQQSDEQPPMRDSFFVSLNNNPNGVGAARKLQTHWRVTDFDMDRMRVEFQLEEKLGLEMAERRRVEVESQIRQQLQLQQKGRKQGPWVRSQNGEGEEEEDIENLIWRTRTGGMSSSSSTSSLSGTLAGETGEAGEAGGLERRPSEVIEFSDSNFFHCTGSSHTPTLGSATVSFKAQRNMPAPWVSQNFDFGVDHSAPSSSTSSQSSGSSSSSLSSSVAVAVETPAMIRARERVAAYQQNRLLLRALAKMRSCEESSRLQFLPVTVELETEELGQKKVEAEVVDGAGASVRRRTTSGLGKGSAASAGSGGISTSAVKLGRRHSWQALEPSNNRPSTSAQHHHHHHHSHRRHHSALEPLLNFGSDLSSHGLTKALKRILRRTSWNGNSSSQAHTATAAVSTPYYSSYSSSYSSLTGCSACDPYHQHHYYNQYQRQYQHQHQQPQRRSMDSLRTVDWSSVFHSVASSMHRSSSSSSHSTTSTATTTGATTVGCQCSHRKAVLLTTSKQLDPSALAAAKAATPTALVPKRRSFSNMVTGYRKGKAAESPSSSVDKGKGKGKATINPTAVSTSPSSQEQQQEEKHQKLFEFSYGVRHNYLHSHRLEGERVIRPMRFACSLDFFIQD</sequence>
<protein>
    <recommendedName>
        <fullName evidence="4">F-box domain-containing protein</fullName>
    </recommendedName>
</protein>
<dbReference type="Proteomes" id="UP000823405">
    <property type="component" value="Unassembled WGS sequence"/>
</dbReference>
<evidence type="ECO:0000313" key="3">
    <source>
        <dbReference type="Proteomes" id="UP000823405"/>
    </source>
</evidence>
<feature type="region of interest" description="Disordered" evidence="1">
    <location>
        <begin position="381"/>
        <end position="407"/>
    </location>
</feature>
<feature type="compositionally biased region" description="Polar residues" evidence="1">
    <location>
        <begin position="382"/>
        <end position="392"/>
    </location>
</feature>
<feature type="region of interest" description="Disordered" evidence="1">
    <location>
        <begin position="590"/>
        <end position="635"/>
    </location>
</feature>
<evidence type="ECO:0000256" key="1">
    <source>
        <dbReference type="SAM" id="MobiDB-lite"/>
    </source>
</evidence>
<evidence type="ECO:0000313" key="2">
    <source>
        <dbReference type="EMBL" id="KAG0321055.1"/>
    </source>
</evidence>
<dbReference type="OrthoDB" id="2426045at2759"/>
<dbReference type="AlphaFoldDB" id="A0A9P6UU76"/>
<comment type="caution">
    <text evidence="2">The sequence shown here is derived from an EMBL/GenBank/DDBJ whole genome shotgun (WGS) entry which is preliminary data.</text>
</comment>
<evidence type="ECO:0008006" key="4">
    <source>
        <dbReference type="Google" id="ProtNLM"/>
    </source>
</evidence>
<dbReference type="EMBL" id="JAAAIN010000078">
    <property type="protein sequence ID" value="KAG0321055.1"/>
    <property type="molecule type" value="Genomic_DNA"/>
</dbReference>
<feature type="region of interest" description="Disordered" evidence="1">
    <location>
        <begin position="250"/>
        <end position="270"/>
    </location>
</feature>
<feature type="compositionally biased region" description="Low complexity" evidence="1">
    <location>
        <begin position="349"/>
        <end position="366"/>
    </location>
</feature>
<accession>A0A9P6UU76</accession>
<feature type="region of interest" description="Disordered" evidence="1">
    <location>
        <begin position="131"/>
        <end position="195"/>
    </location>
</feature>
<proteinExistence type="predicted"/>
<gene>
    <name evidence="2" type="ORF">BGZ97_012216</name>
</gene>
<organism evidence="2 3">
    <name type="scientific">Linnemannia gamsii</name>
    <dbReference type="NCBI Taxonomy" id="64522"/>
    <lineage>
        <taxon>Eukaryota</taxon>
        <taxon>Fungi</taxon>
        <taxon>Fungi incertae sedis</taxon>
        <taxon>Mucoromycota</taxon>
        <taxon>Mortierellomycotina</taxon>
        <taxon>Mortierellomycetes</taxon>
        <taxon>Mortierellales</taxon>
        <taxon>Mortierellaceae</taxon>
        <taxon>Linnemannia</taxon>
    </lineage>
</organism>
<feature type="compositionally biased region" description="Basic residues" evidence="1">
    <location>
        <begin position="393"/>
        <end position="406"/>
    </location>
</feature>
<feature type="compositionally biased region" description="Low complexity" evidence="1">
    <location>
        <begin position="163"/>
        <end position="185"/>
    </location>
</feature>
<keyword evidence="3" id="KW-1185">Reference proteome</keyword>
<name>A0A9P6UU76_9FUNG</name>
<feature type="region of interest" description="Disordered" evidence="1">
    <location>
        <begin position="346"/>
        <end position="366"/>
    </location>
</feature>